<keyword evidence="2" id="KW-0378">Hydrolase</keyword>
<protein>
    <submittedName>
        <fullName evidence="4">Lysin</fullName>
    </submittedName>
</protein>
<dbReference type="GO" id="GO:0003796">
    <property type="term" value="F:lysozyme activity"/>
    <property type="evidence" value="ECO:0007669"/>
    <property type="project" value="InterPro"/>
</dbReference>
<dbReference type="EMBL" id="RXIA01000020">
    <property type="protein sequence ID" value="RVU70417.1"/>
    <property type="molecule type" value="Genomic_DNA"/>
</dbReference>
<dbReference type="Pfam" id="PF01183">
    <property type="entry name" value="Glyco_hydro_25"/>
    <property type="match status" value="1"/>
</dbReference>
<dbReference type="PANTHER" id="PTHR34135">
    <property type="entry name" value="LYSOZYME"/>
    <property type="match status" value="1"/>
</dbReference>
<dbReference type="Proteomes" id="UP000288291">
    <property type="component" value="Unassembled WGS sequence"/>
</dbReference>
<dbReference type="SUPFAM" id="SSF51445">
    <property type="entry name" value="(Trans)glycosidases"/>
    <property type="match status" value="1"/>
</dbReference>
<dbReference type="CDD" id="cd06415">
    <property type="entry name" value="GH25_Cpl1-like"/>
    <property type="match status" value="1"/>
</dbReference>
<dbReference type="GO" id="GO:0016998">
    <property type="term" value="P:cell wall macromolecule catabolic process"/>
    <property type="evidence" value="ECO:0007669"/>
    <property type="project" value="InterPro"/>
</dbReference>
<reference evidence="4 5" key="1">
    <citation type="submission" date="2018-12" db="EMBL/GenBank/DDBJ databases">
        <authorList>
            <person name="Meng J."/>
        </authorList>
    </citation>
    <scope>NUCLEOTIDE SEQUENCE [LARGE SCALE GENOMIC DNA]</scope>
    <source>
        <strain evidence="4 5">HT111-2</strain>
    </source>
</reference>
<gene>
    <name evidence="4" type="ORF">EJK17_07855</name>
</gene>
<name>A0A437SUC5_9LACO</name>
<dbReference type="PANTHER" id="PTHR34135:SF2">
    <property type="entry name" value="LYSOZYME"/>
    <property type="match status" value="1"/>
</dbReference>
<dbReference type="InterPro" id="IPR018077">
    <property type="entry name" value="Glyco_hydro_fam25_subgr"/>
</dbReference>
<comment type="similarity">
    <text evidence="1">Belongs to the glycosyl hydrolase 25 family.</text>
</comment>
<dbReference type="GO" id="GO:0009253">
    <property type="term" value="P:peptidoglycan catabolic process"/>
    <property type="evidence" value="ECO:0007669"/>
    <property type="project" value="InterPro"/>
</dbReference>
<dbReference type="AlphaFoldDB" id="A0A437SUC5"/>
<proteinExistence type="inferred from homology"/>
<dbReference type="SMART" id="SM00641">
    <property type="entry name" value="Glyco_25"/>
    <property type="match status" value="2"/>
</dbReference>
<dbReference type="RefSeq" id="WP_127796325.1">
    <property type="nucleotide sequence ID" value="NZ_ML136888.1"/>
</dbReference>
<dbReference type="GO" id="GO:0016052">
    <property type="term" value="P:carbohydrate catabolic process"/>
    <property type="evidence" value="ECO:0007669"/>
    <property type="project" value="TreeGrafter"/>
</dbReference>
<dbReference type="PROSITE" id="PS51904">
    <property type="entry name" value="GLYCOSYL_HYDROL_F25_2"/>
    <property type="match status" value="1"/>
</dbReference>
<dbReference type="InterPro" id="IPR017853">
    <property type="entry name" value="GH"/>
</dbReference>
<keyword evidence="3" id="KW-0326">Glycosidase</keyword>
<sequence>MPKIAGVDVSAYQPSSLTKYHNSGAKYVIIKATEGTWYTSPVASAQLKSAHQNHMYVHAYHYANFGSSVSRAKAEAKYFVKFAKKIGISKKRWLWCDWEQQGNNVNDGKNASTKAIIAFMSEVKSAGYHAGLYSGASLLRNNINLSAIVKKFGDCVWVASYATMGRIDNPNFGYFPSMDGVAIWQFTDNWRGLNVDGNVMLIDLHESKASVKPSVKAETKKATQTSSEHKISGTAYAPLIHNDPKWKIRLRDGDGHWTSQYIPTNSKWKVFAEKTIKGEKCYKLGTDKQWASAKYLKLL</sequence>
<evidence type="ECO:0000256" key="2">
    <source>
        <dbReference type="ARBA" id="ARBA00022801"/>
    </source>
</evidence>
<accession>A0A437SUC5</accession>
<evidence type="ECO:0000313" key="4">
    <source>
        <dbReference type="EMBL" id="RVU70417.1"/>
    </source>
</evidence>
<dbReference type="InterPro" id="IPR002053">
    <property type="entry name" value="Glyco_hydro_25"/>
</dbReference>
<evidence type="ECO:0000313" key="5">
    <source>
        <dbReference type="Proteomes" id="UP000288291"/>
    </source>
</evidence>
<comment type="caution">
    <text evidence="4">The sequence shown here is derived from an EMBL/GenBank/DDBJ whole genome shotgun (WGS) entry which is preliminary data.</text>
</comment>
<organism evidence="4 5">
    <name type="scientific">Lactobacillus xujianguonis</name>
    <dbReference type="NCBI Taxonomy" id="2495899"/>
    <lineage>
        <taxon>Bacteria</taxon>
        <taxon>Bacillati</taxon>
        <taxon>Bacillota</taxon>
        <taxon>Bacilli</taxon>
        <taxon>Lactobacillales</taxon>
        <taxon>Lactobacillaceae</taxon>
        <taxon>Lactobacillus</taxon>
    </lineage>
</organism>
<evidence type="ECO:0000256" key="1">
    <source>
        <dbReference type="ARBA" id="ARBA00010646"/>
    </source>
</evidence>
<dbReference type="Gene3D" id="3.20.20.80">
    <property type="entry name" value="Glycosidases"/>
    <property type="match status" value="1"/>
</dbReference>
<evidence type="ECO:0000256" key="3">
    <source>
        <dbReference type="ARBA" id="ARBA00023295"/>
    </source>
</evidence>
<keyword evidence="5" id="KW-1185">Reference proteome</keyword>